<evidence type="ECO:0000313" key="5">
    <source>
        <dbReference type="EMBL" id="PSS23197.1"/>
    </source>
</evidence>
<feature type="domain" description="D-isomer specific 2-hydroxyacid dehydrogenase catalytic" evidence="3">
    <location>
        <begin position="56"/>
        <end position="342"/>
    </location>
</feature>
<sequence>MSPSVKPTILYVGQPIQHAHSEFTRFKSSFTLLYYDCSSKDEFISALSPGGKYSQIDGIVRPSNSLNDLPPLDKGLIAHLPTSCKIIASCNHGYDGEDTRELARRGIWYCNGAGGANDSTADIALFLIIAVFRYTSFCEQQTRALKSADYFAVERQAVDVSYNPRNHILGVIGLGEIGYAAAARARALGMVVHYFGRSRKSPAIEASLGGAVYHAELGSLLKVADCVLLACPHTPATHHLLNREAFKIMKKGARVVNVGRGKCIDEEALVEALEDETLAGVGLDVFHEEPVVNPKLFDNWKVTLLPHIGGGSVDTNANFERIAMENIEAYFLGDGKPLTPVNVVEVEVEHIRAAANL</sequence>
<dbReference type="GO" id="GO:0051287">
    <property type="term" value="F:NAD binding"/>
    <property type="evidence" value="ECO:0007669"/>
    <property type="project" value="InterPro"/>
</dbReference>
<protein>
    <recommendedName>
        <fullName evidence="7">D-isomer specific 2-hydroxyacid dehydrogenase NAD-binding domain-containing protein</fullName>
    </recommendedName>
</protein>
<proteinExistence type="inferred from homology"/>
<organism evidence="5 6">
    <name type="scientific">Amorphotheca resinae ATCC 22711</name>
    <dbReference type="NCBI Taxonomy" id="857342"/>
    <lineage>
        <taxon>Eukaryota</taxon>
        <taxon>Fungi</taxon>
        <taxon>Dikarya</taxon>
        <taxon>Ascomycota</taxon>
        <taxon>Pezizomycotina</taxon>
        <taxon>Leotiomycetes</taxon>
        <taxon>Helotiales</taxon>
        <taxon>Amorphothecaceae</taxon>
        <taxon>Amorphotheca</taxon>
    </lineage>
</organism>
<dbReference type="EMBL" id="KZ679008">
    <property type="protein sequence ID" value="PSS23197.1"/>
    <property type="molecule type" value="Genomic_DNA"/>
</dbReference>
<comment type="similarity">
    <text evidence="2">Belongs to the D-isomer specific 2-hydroxyacid dehydrogenase family.</text>
</comment>
<dbReference type="InterPro" id="IPR050223">
    <property type="entry name" value="D-isomer_2-hydroxyacid_DH"/>
</dbReference>
<dbReference type="STRING" id="857342.A0A2T3B8N7"/>
<dbReference type="CDD" id="cd12168">
    <property type="entry name" value="Mand_dh_like"/>
    <property type="match status" value="1"/>
</dbReference>
<dbReference type="Proteomes" id="UP000241818">
    <property type="component" value="Unassembled WGS sequence"/>
</dbReference>
<dbReference type="Pfam" id="PF02826">
    <property type="entry name" value="2-Hacid_dh_C"/>
    <property type="match status" value="1"/>
</dbReference>
<evidence type="ECO:0000256" key="2">
    <source>
        <dbReference type="RuleBase" id="RU003719"/>
    </source>
</evidence>
<dbReference type="GO" id="GO:0030267">
    <property type="term" value="F:glyoxylate reductase (NADPH) activity"/>
    <property type="evidence" value="ECO:0007669"/>
    <property type="project" value="TreeGrafter"/>
</dbReference>
<evidence type="ECO:0008006" key="7">
    <source>
        <dbReference type="Google" id="ProtNLM"/>
    </source>
</evidence>
<reference evidence="5 6" key="1">
    <citation type="journal article" date="2018" name="New Phytol.">
        <title>Comparative genomics and transcriptomics depict ericoid mycorrhizal fungi as versatile saprotrophs and plant mutualists.</title>
        <authorList>
            <person name="Martino E."/>
            <person name="Morin E."/>
            <person name="Grelet G.A."/>
            <person name="Kuo A."/>
            <person name="Kohler A."/>
            <person name="Daghino S."/>
            <person name="Barry K.W."/>
            <person name="Cichocki N."/>
            <person name="Clum A."/>
            <person name="Dockter R.B."/>
            <person name="Hainaut M."/>
            <person name="Kuo R.C."/>
            <person name="LaButti K."/>
            <person name="Lindahl B.D."/>
            <person name="Lindquist E.A."/>
            <person name="Lipzen A."/>
            <person name="Khouja H.R."/>
            <person name="Magnuson J."/>
            <person name="Murat C."/>
            <person name="Ohm R.A."/>
            <person name="Singer S.W."/>
            <person name="Spatafora J.W."/>
            <person name="Wang M."/>
            <person name="Veneault-Fourrey C."/>
            <person name="Henrissat B."/>
            <person name="Grigoriev I.V."/>
            <person name="Martin F.M."/>
            <person name="Perotto S."/>
        </authorList>
    </citation>
    <scope>NUCLEOTIDE SEQUENCE [LARGE SCALE GENOMIC DNA]</scope>
    <source>
        <strain evidence="5 6">ATCC 22711</strain>
    </source>
</reference>
<keyword evidence="6" id="KW-1185">Reference proteome</keyword>
<dbReference type="GO" id="GO:0005829">
    <property type="term" value="C:cytosol"/>
    <property type="evidence" value="ECO:0007669"/>
    <property type="project" value="TreeGrafter"/>
</dbReference>
<dbReference type="OrthoDB" id="9991913at2759"/>
<dbReference type="SUPFAM" id="SSF51735">
    <property type="entry name" value="NAD(P)-binding Rossmann-fold domains"/>
    <property type="match status" value="1"/>
</dbReference>
<dbReference type="GeneID" id="36570510"/>
<dbReference type="InterPro" id="IPR006140">
    <property type="entry name" value="D-isomer_DH_NAD-bd"/>
</dbReference>
<dbReference type="PANTHER" id="PTHR10996">
    <property type="entry name" value="2-HYDROXYACID DEHYDROGENASE-RELATED"/>
    <property type="match status" value="1"/>
</dbReference>
<evidence type="ECO:0000256" key="1">
    <source>
        <dbReference type="ARBA" id="ARBA00023002"/>
    </source>
</evidence>
<evidence type="ECO:0000313" key="6">
    <source>
        <dbReference type="Proteomes" id="UP000241818"/>
    </source>
</evidence>
<name>A0A2T3B8N7_AMORE</name>
<evidence type="ECO:0000259" key="3">
    <source>
        <dbReference type="Pfam" id="PF00389"/>
    </source>
</evidence>
<dbReference type="InterPro" id="IPR006139">
    <property type="entry name" value="D-isomer_2_OHA_DH_cat_dom"/>
</dbReference>
<evidence type="ECO:0000259" key="4">
    <source>
        <dbReference type="Pfam" id="PF02826"/>
    </source>
</evidence>
<dbReference type="GO" id="GO:0016618">
    <property type="term" value="F:hydroxypyruvate reductase [NAD(P)H] activity"/>
    <property type="evidence" value="ECO:0007669"/>
    <property type="project" value="TreeGrafter"/>
</dbReference>
<dbReference type="AlphaFoldDB" id="A0A2T3B8N7"/>
<dbReference type="InParanoid" id="A0A2T3B8N7"/>
<keyword evidence="1 2" id="KW-0560">Oxidoreductase</keyword>
<dbReference type="Gene3D" id="3.40.50.720">
    <property type="entry name" value="NAD(P)-binding Rossmann-like Domain"/>
    <property type="match status" value="2"/>
</dbReference>
<accession>A0A2T3B8N7</accession>
<dbReference type="RefSeq" id="XP_024723243.1">
    <property type="nucleotide sequence ID" value="XM_024862429.1"/>
</dbReference>
<dbReference type="PANTHER" id="PTHR10996:SF281">
    <property type="entry name" value="D-ISOMER SPECIFIC 2-HYDROXYACID DEHYDROGENASE NAD-BINDING DOMAIN-CONTAINING PROTEIN-RELATED"/>
    <property type="match status" value="1"/>
</dbReference>
<dbReference type="FunCoup" id="A0A2T3B8N7">
    <property type="interactions" value="32"/>
</dbReference>
<dbReference type="InterPro" id="IPR036291">
    <property type="entry name" value="NAD(P)-bd_dom_sf"/>
</dbReference>
<dbReference type="Pfam" id="PF00389">
    <property type="entry name" value="2-Hacid_dh"/>
    <property type="match status" value="1"/>
</dbReference>
<gene>
    <name evidence="5" type="ORF">M430DRAFT_135887</name>
</gene>
<dbReference type="SUPFAM" id="SSF52283">
    <property type="entry name" value="Formate/glycerate dehydrogenase catalytic domain-like"/>
    <property type="match status" value="1"/>
</dbReference>
<feature type="domain" description="D-isomer specific 2-hydroxyacid dehydrogenase NAD-binding" evidence="4">
    <location>
        <begin position="127"/>
        <end position="309"/>
    </location>
</feature>